<dbReference type="Proteomes" id="UP000015453">
    <property type="component" value="Unassembled WGS sequence"/>
</dbReference>
<reference evidence="2 3" key="1">
    <citation type="journal article" date="2013" name="BMC Genomics">
        <title>The miniature genome of a carnivorous plant Genlisea aurea contains a low number of genes and short non-coding sequences.</title>
        <authorList>
            <person name="Leushkin E.V."/>
            <person name="Sutormin R.A."/>
            <person name="Nabieva E.R."/>
            <person name="Penin A.A."/>
            <person name="Kondrashov A.S."/>
            <person name="Logacheva M.D."/>
        </authorList>
    </citation>
    <scope>NUCLEOTIDE SEQUENCE [LARGE SCALE GENOMIC DNA]</scope>
</reference>
<proteinExistence type="inferred from homology"/>
<comment type="similarity">
    <text evidence="1">Belongs to the peptidase C14B family.</text>
</comment>
<dbReference type="PANTHER" id="PTHR48104:SF17">
    <property type="entry name" value="METACASPASE-3"/>
    <property type="match status" value="1"/>
</dbReference>
<keyword evidence="3" id="KW-1185">Reference proteome</keyword>
<dbReference type="PANTHER" id="PTHR48104">
    <property type="entry name" value="METACASPASE-4"/>
    <property type="match status" value="1"/>
</dbReference>
<dbReference type="OrthoDB" id="1925221at2759"/>
<evidence type="ECO:0000313" key="2">
    <source>
        <dbReference type="EMBL" id="EPS63476.1"/>
    </source>
</evidence>
<protein>
    <submittedName>
        <fullName evidence="2">Uncharacterized protein</fullName>
    </submittedName>
</protein>
<sequence length="132" mass="13605">MATKTVRCNFCGAQTTIPSNLRPSSVRCPQCGSAAALAASKDPLAAAQNVVNCAANAINRAIGSYSSGGFGRASAAAAAGGWGRKKAVLCGVSYYGQSHRLQGTVNDVNCMKYFLVRMNGFPPDSIVLLTGK</sequence>
<dbReference type="GO" id="GO:0004197">
    <property type="term" value="F:cysteine-type endopeptidase activity"/>
    <property type="evidence" value="ECO:0007669"/>
    <property type="project" value="TreeGrafter"/>
</dbReference>
<dbReference type="InterPro" id="IPR050452">
    <property type="entry name" value="Metacaspase"/>
</dbReference>
<accession>S8CG14</accession>
<dbReference type="AlphaFoldDB" id="S8CG14"/>
<dbReference type="GO" id="GO:0006508">
    <property type="term" value="P:proteolysis"/>
    <property type="evidence" value="ECO:0007669"/>
    <property type="project" value="TreeGrafter"/>
</dbReference>
<organism evidence="2 3">
    <name type="scientific">Genlisea aurea</name>
    <dbReference type="NCBI Taxonomy" id="192259"/>
    <lineage>
        <taxon>Eukaryota</taxon>
        <taxon>Viridiplantae</taxon>
        <taxon>Streptophyta</taxon>
        <taxon>Embryophyta</taxon>
        <taxon>Tracheophyta</taxon>
        <taxon>Spermatophyta</taxon>
        <taxon>Magnoliopsida</taxon>
        <taxon>eudicotyledons</taxon>
        <taxon>Gunneridae</taxon>
        <taxon>Pentapetalae</taxon>
        <taxon>asterids</taxon>
        <taxon>lamiids</taxon>
        <taxon>Lamiales</taxon>
        <taxon>Lentibulariaceae</taxon>
        <taxon>Genlisea</taxon>
    </lineage>
</organism>
<evidence type="ECO:0000256" key="1">
    <source>
        <dbReference type="ARBA" id="ARBA00009005"/>
    </source>
</evidence>
<dbReference type="GO" id="GO:0005737">
    <property type="term" value="C:cytoplasm"/>
    <property type="evidence" value="ECO:0007669"/>
    <property type="project" value="TreeGrafter"/>
</dbReference>
<dbReference type="EMBL" id="AUSU01005459">
    <property type="protein sequence ID" value="EPS63476.1"/>
    <property type="molecule type" value="Genomic_DNA"/>
</dbReference>
<gene>
    <name evidence="2" type="ORF">M569_11310</name>
</gene>
<evidence type="ECO:0000313" key="3">
    <source>
        <dbReference type="Proteomes" id="UP000015453"/>
    </source>
</evidence>
<comment type="caution">
    <text evidence="2">The sequence shown here is derived from an EMBL/GenBank/DDBJ whole genome shotgun (WGS) entry which is preliminary data.</text>
</comment>
<name>S8CG14_9LAMI</name>
<dbReference type="Gene3D" id="3.40.50.12660">
    <property type="match status" value="1"/>
</dbReference>